<evidence type="ECO:0000259" key="11">
    <source>
        <dbReference type="Pfam" id="PF02771"/>
    </source>
</evidence>
<keyword evidence="4 8" id="KW-0274">FAD</keyword>
<evidence type="ECO:0000256" key="8">
    <source>
        <dbReference type="RuleBase" id="RU362125"/>
    </source>
</evidence>
<reference evidence="12 13" key="1">
    <citation type="submission" date="2016-10" db="EMBL/GenBank/DDBJ databases">
        <authorList>
            <person name="de Groot N.N."/>
        </authorList>
    </citation>
    <scope>NUCLEOTIDE SEQUENCE [LARGE SCALE GENOMIC DNA]</scope>
    <source>
        <strain evidence="12 13">DSM 26130</strain>
    </source>
</reference>
<evidence type="ECO:0000256" key="6">
    <source>
        <dbReference type="ARBA" id="ARBA00066362"/>
    </source>
</evidence>
<evidence type="ECO:0000313" key="13">
    <source>
        <dbReference type="Proteomes" id="UP000198598"/>
    </source>
</evidence>
<organism evidence="12 13">
    <name type="scientific">Spirosoma endophyticum</name>
    <dbReference type="NCBI Taxonomy" id="662367"/>
    <lineage>
        <taxon>Bacteria</taxon>
        <taxon>Pseudomonadati</taxon>
        <taxon>Bacteroidota</taxon>
        <taxon>Cytophagia</taxon>
        <taxon>Cytophagales</taxon>
        <taxon>Cytophagaceae</taxon>
        <taxon>Spirosoma</taxon>
    </lineage>
</organism>
<evidence type="ECO:0000256" key="1">
    <source>
        <dbReference type="ARBA" id="ARBA00001974"/>
    </source>
</evidence>
<proteinExistence type="inferred from homology"/>
<dbReference type="InterPro" id="IPR036250">
    <property type="entry name" value="AcylCo_DH-like_C"/>
</dbReference>
<comment type="similarity">
    <text evidence="2 8">Belongs to the acyl-CoA dehydrogenase family.</text>
</comment>
<dbReference type="InterPro" id="IPR009100">
    <property type="entry name" value="AcylCoA_DH/oxidase_NM_dom_sf"/>
</dbReference>
<dbReference type="GO" id="GO:0003995">
    <property type="term" value="F:acyl-CoA dehydrogenase activity"/>
    <property type="evidence" value="ECO:0007669"/>
    <property type="project" value="InterPro"/>
</dbReference>
<sequence>MASAALELQSLNFNLSEEHLAVQEAARDFAQNELLPGIVERDNEARFPTEQIKRMGELGFLGMMVSPEYGGGGMDAVSYVLAMEEISKIDASASVVMSVNNSLVCYGLEAYGTEEQKKKYLTRLATGETIGAFCLSEPEAGSDATSQSTTAEDKGNYYLVNGTKNWITNGNTSGICLVIAQTDREKKHRGINCLIIEKGTPGFVVGKKEDKMGIRASDTHSLLFTDVEVPKENRIGDDGFGFKFAMSTLNGGRIGIAAQALGIAAGAYELALKYSQERKAFGKQLFDHQAIQFKLAEMATKIEAARLLVYKAARLKDEHKDYVQAAAMAKLFASDVAMWTTTEAVQIHGGYGYVKEFHVERLMRDAKITQIYEGTSEIQKLVIARELVR</sequence>
<dbReference type="InterPro" id="IPR009075">
    <property type="entry name" value="AcylCo_DH/oxidase_C"/>
</dbReference>
<evidence type="ECO:0000256" key="5">
    <source>
        <dbReference type="ARBA" id="ARBA00023002"/>
    </source>
</evidence>
<dbReference type="Gene3D" id="1.10.540.10">
    <property type="entry name" value="Acyl-CoA dehydrogenase/oxidase, N-terminal domain"/>
    <property type="match status" value="1"/>
</dbReference>
<dbReference type="InterPro" id="IPR037069">
    <property type="entry name" value="AcylCoA_DH/ox_N_sf"/>
</dbReference>
<feature type="domain" description="Acyl-CoA dehydrogenase/oxidase C-terminal" evidence="9">
    <location>
        <begin position="241"/>
        <end position="387"/>
    </location>
</feature>
<gene>
    <name evidence="12" type="ORF">SAMN05216167_109110</name>
</gene>
<evidence type="ECO:0000256" key="3">
    <source>
        <dbReference type="ARBA" id="ARBA00022630"/>
    </source>
</evidence>
<keyword evidence="13" id="KW-1185">Reference proteome</keyword>
<dbReference type="InterPro" id="IPR006091">
    <property type="entry name" value="Acyl-CoA_Oxase/DH_mid-dom"/>
</dbReference>
<dbReference type="Pfam" id="PF00441">
    <property type="entry name" value="Acyl-CoA_dh_1"/>
    <property type="match status" value="1"/>
</dbReference>
<dbReference type="InterPro" id="IPR013786">
    <property type="entry name" value="AcylCoA_DH/ox_N"/>
</dbReference>
<dbReference type="SUPFAM" id="SSF47203">
    <property type="entry name" value="Acyl-CoA dehydrogenase C-terminal domain-like"/>
    <property type="match status" value="1"/>
</dbReference>
<dbReference type="AlphaFoldDB" id="A0A1I1WY65"/>
<dbReference type="Pfam" id="PF02771">
    <property type="entry name" value="Acyl-CoA_dh_N"/>
    <property type="match status" value="1"/>
</dbReference>
<dbReference type="SUPFAM" id="SSF56645">
    <property type="entry name" value="Acyl-CoA dehydrogenase NM domain-like"/>
    <property type="match status" value="1"/>
</dbReference>
<dbReference type="PANTHER" id="PTHR43884">
    <property type="entry name" value="ACYL-COA DEHYDROGENASE"/>
    <property type="match status" value="1"/>
</dbReference>
<dbReference type="FunFam" id="1.10.540.10:FF:000002">
    <property type="entry name" value="Acyl-CoA dehydrogenase FadE19"/>
    <property type="match status" value="1"/>
</dbReference>
<dbReference type="OrthoDB" id="9764422at2"/>
<keyword evidence="3 8" id="KW-0285">Flavoprotein</keyword>
<dbReference type="Pfam" id="PF02770">
    <property type="entry name" value="Acyl-CoA_dh_M"/>
    <property type="match status" value="1"/>
</dbReference>
<evidence type="ECO:0000259" key="9">
    <source>
        <dbReference type="Pfam" id="PF00441"/>
    </source>
</evidence>
<keyword evidence="5 8" id="KW-0560">Oxidoreductase</keyword>
<dbReference type="Gene3D" id="1.20.140.10">
    <property type="entry name" value="Butyryl-CoA Dehydrogenase, subunit A, domain 3"/>
    <property type="match status" value="1"/>
</dbReference>
<dbReference type="PROSITE" id="PS00072">
    <property type="entry name" value="ACYL_COA_DH_1"/>
    <property type="match status" value="1"/>
</dbReference>
<feature type="domain" description="Acyl-CoA dehydrogenase/oxidase N-terminal" evidence="11">
    <location>
        <begin position="16"/>
        <end position="128"/>
    </location>
</feature>
<comment type="cofactor">
    <cofactor evidence="1 8">
        <name>FAD</name>
        <dbReference type="ChEBI" id="CHEBI:57692"/>
    </cofactor>
</comment>
<dbReference type="FunFam" id="2.40.110.10:FF:000001">
    <property type="entry name" value="Acyl-CoA dehydrogenase, mitochondrial"/>
    <property type="match status" value="1"/>
</dbReference>
<dbReference type="PROSITE" id="PS00073">
    <property type="entry name" value="ACYL_COA_DH_2"/>
    <property type="match status" value="1"/>
</dbReference>
<dbReference type="EC" id="1.3.8.10" evidence="6"/>
<dbReference type="CDD" id="cd01158">
    <property type="entry name" value="SCAD_SBCAD"/>
    <property type="match status" value="1"/>
</dbReference>
<dbReference type="InterPro" id="IPR006089">
    <property type="entry name" value="Acyl-CoA_DH_CS"/>
</dbReference>
<dbReference type="PIRSF" id="PIRSF016578">
    <property type="entry name" value="HsaA"/>
    <property type="match status" value="1"/>
</dbReference>
<dbReference type="STRING" id="662367.SAMN05216167_109110"/>
<evidence type="ECO:0000313" key="12">
    <source>
        <dbReference type="EMBL" id="SFE00002.1"/>
    </source>
</evidence>
<evidence type="ECO:0000256" key="4">
    <source>
        <dbReference type="ARBA" id="ARBA00022827"/>
    </source>
</evidence>
<evidence type="ECO:0000259" key="10">
    <source>
        <dbReference type="Pfam" id="PF02770"/>
    </source>
</evidence>
<evidence type="ECO:0000256" key="7">
    <source>
        <dbReference type="ARBA" id="ARBA00072305"/>
    </source>
</evidence>
<dbReference type="Proteomes" id="UP000198598">
    <property type="component" value="Unassembled WGS sequence"/>
</dbReference>
<protein>
    <recommendedName>
        <fullName evidence="7">Cyclohex-1-ene-1-carbonyl-CoA dehydrogenase</fullName>
        <ecNumber evidence="6">1.3.8.10</ecNumber>
    </recommendedName>
</protein>
<feature type="domain" description="Acyl-CoA oxidase/dehydrogenase middle" evidence="10">
    <location>
        <begin position="132"/>
        <end position="227"/>
    </location>
</feature>
<dbReference type="GO" id="GO:0050660">
    <property type="term" value="F:flavin adenine dinucleotide binding"/>
    <property type="evidence" value="ECO:0007669"/>
    <property type="project" value="InterPro"/>
</dbReference>
<name>A0A1I1WY65_9BACT</name>
<dbReference type="FunFam" id="1.20.140.10:FF:000004">
    <property type="entry name" value="Acyl-CoA dehydrogenase FadE25"/>
    <property type="match status" value="1"/>
</dbReference>
<accession>A0A1I1WY65</accession>
<dbReference type="EMBL" id="FOLQ01000009">
    <property type="protein sequence ID" value="SFE00002.1"/>
    <property type="molecule type" value="Genomic_DNA"/>
</dbReference>
<dbReference type="RefSeq" id="WP_093829971.1">
    <property type="nucleotide sequence ID" value="NZ_FOLQ01000009.1"/>
</dbReference>
<evidence type="ECO:0000256" key="2">
    <source>
        <dbReference type="ARBA" id="ARBA00009347"/>
    </source>
</evidence>
<dbReference type="PANTHER" id="PTHR43884:SF12">
    <property type="entry name" value="ISOVALERYL-COA DEHYDROGENASE, MITOCHONDRIAL-RELATED"/>
    <property type="match status" value="1"/>
</dbReference>
<dbReference type="InterPro" id="IPR046373">
    <property type="entry name" value="Acyl-CoA_Oxase/DH_mid-dom_sf"/>
</dbReference>
<dbReference type="Gene3D" id="2.40.110.10">
    <property type="entry name" value="Butyryl-CoA Dehydrogenase, subunit A, domain 2"/>
    <property type="match status" value="1"/>
</dbReference>